<dbReference type="InterPro" id="IPR003787">
    <property type="entry name" value="Sulphur_relay_DsrE/F-like"/>
</dbReference>
<evidence type="ECO:0000256" key="2">
    <source>
        <dbReference type="ARBA" id="ARBA00007067"/>
    </source>
</evidence>
<dbReference type="InterPro" id="IPR027396">
    <property type="entry name" value="DsrEFH-like"/>
</dbReference>
<keyword evidence="6" id="KW-1185">Reference proteome</keyword>
<dbReference type="NCBIfam" id="NF001237">
    <property type="entry name" value="PRK00207.1"/>
    <property type="match status" value="1"/>
</dbReference>
<accession>A0ABU2ZVM0</accession>
<dbReference type="PANTHER" id="PTHR34874">
    <property type="entry name" value="PROTEIN YCHN"/>
    <property type="match status" value="1"/>
</dbReference>
<dbReference type="NCBIfam" id="TIGR03012">
    <property type="entry name" value="sulf_tusD_dsrE"/>
    <property type="match status" value="1"/>
</dbReference>
<proteinExistence type="inferred from homology"/>
<evidence type="ECO:0000256" key="4">
    <source>
        <dbReference type="ARBA" id="ARBA00022679"/>
    </source>
</evidence>
<sequence length="124" mass="13699">MKKLAVIVTTPPTSPLTQTAYQFIETALSQSVELLGVFFYQSGVLNASQYLSLPNDEFPLHNKWQQLNKDHDVPFYLCSTAAEKHGLIKAEEPMCTSLIISGFTIAGLGELVELSLKADRVVQL</sequence>
<evidence type="ECO:0000256" key="1">
    <source>
        <dbReference type="ARBA" id="ARBA00004496"/>
    </source>
</evidence>
<dbReference type="SUPFAM" id="SSF75169">
    <property type="entry name" value="DsrEFH-like"/>
    <property type="match status" value="1"/>
</dbReference>
<comment type="similarity">
    <text evidence="2">Belongs to the DsrE/TusD family.</text>
</comment>
<gene>
    <name evidence="5" type="primary">tusD</name>
    <name evidence="5" type="ORF">RM573_00070</name>
</gene>
<protein>
    <submittedName>
        <fullName evidence="5">Sulfurtransferase complex subunit TusD</fullName>
    </submittedName>
</protein>
<keyword evidence="4" id="KW-0808">Transferase</keyword>
<evidence type="ECO:0000313" key="5">
    <source>
        <dbReference type="EMBL" id="MDT0601990.1"/>
    </source>
</evidence>
<comment type="subcellular location">
    <subcellularLocation>
        <location evidence="1">Cytoplasm</location>
    </subcellularLocation>
</comment>
<evidence type="ECO:0000313" key="6">
    <source>
        <dbReference type="Proteomes" id="UP001266357"/>
    </source>
</evidence>
<dbReference type="Gene3D" id="3.40.1260.10">
    <property type="entry name" value="DsrEFH-like"/>
    <property type="match status" value="1"/>
</dbReference>
<evidence type="ECO:0000256" key="3">
    <source>
        <dbReference type="ARBA" id="ARBA00022490"/>
    </source>
</evidence>
<dbReference type="InterPro" id="IPR017463">
    <property type="entry name" value="Sulphur_relay_TusD/DsrE"/>
</dbReference>
<comment type="caution">
    <text evidence="5">The sequence shown here is derived from an EMBL/GenBank/DDBJ whole genome shotgun (WGS) entry which is preliminary data.</text>
</comment>
<organism evidence="5 6">
    <name type="scientific">Thalassotalea castellviae</name>
    <dbReference type="NCBI Taxonomy" id="3075612"/>
    <lineage>
        <taxon>Bacteria</taxon>
        <taxon>Pseudomonadati</taxon>
        <taxon>Pseudomonadota</taxon>
        <taxon>Gammaproteobacteria</taxon>
        <taxon>Alteromonadales</taxon>
        <taxon>Colwelliaceae</taxon>
        <taxon>Thalassotalea</taxon>
    </lineage>
</organism>
<dbReference type="PANTHER" id="PTHR34874:SF3">
    <property type="entry name" value="SULFURTRANSFERASE TUSD"/>
    <property type="match status" value="1"/>
</dbReference>
<dbReference type="Pfam" id="PF02635">
    <property type="entry name" value="DsrE"/>
    <property type="match status" value="1"/>
</dbReference>
<dbReference type="RefSeq" id="WP_311575342.1">
    <property type="nucleotide sequence ID" value="NZ_JAVRIF010000001.1"/>
</dbReference>
<dbReference type="EMBL" id="JAVRIF010000001">
    <property type="protein sequence ID" value="MDT0601990.1"/>
    <property type="molecule type" value="Genomic_DNA"/>
</dbReference>
<name>A0ABU2ZVM0_9GAMM</name>
<keyword evidence="3" id="KW-0963">Cytoplasm</keyword>
<reference evidence="5 6" key="1">
    <citation type="submission" date="2023-09" db="EMBL/GenBank/DDBJ databases">
        <authorList>
            <person name="Rey-Velasco X."/>
        </authorList>
    </citation>
    <scope>NUCLEOTIDE SEQUENCE [LARGE SCALE GENOMIC DNA]</scope>
    <source>
        <strain evidence="5 6">W431</strain>
    </source>
</reference>
<dbReference type="Proteomes" id="UP001266357">
    <property type="component" value="Unassembled WGS sequence"/>
</dbReference>